<keyword evidence="2" id="KW-1185">Reference proteome</keyword>
<dbReference type="GeneID" id="108835885"/>
<dbReference type="AlphaFoldDB" id="A0A6J0LWP1"/>
<reference evidence="2" key="1">
    <citation type="journal article" date="2019" name="Database">
        <title>The radish genome database (RadishGD): an integrated information resource for radish genomics.</title>
        <authorList>
            <person name="Yu H.J."/>
            <person name="Baek S."/>
            <person name="Lee Y.J."/>
            <person name="Cho A."/>
            <person name="Mun J.H."/>
        </authorList>
    </citation>
    <scope>NUCLEOTIDE SEQUENCE [LARGE SCALE GENOMIC DNA]</scope>
    <source>
        <strain evidence="2">cv. WK10039</strain>
    </source>
</reference>
<dbReference type="RefSeq" id="XP_018464610.2">
    <property type="nucleotide sequence ID" value="XM_018609108.2"/>
</dbReference>
<evidence type="ECO:0000259" key="1">
    <source>
        <dbReference type="Pfam" id="PF13966"/>
    </source>
</evidence>
<accession>A0A6J0LWP1</accession>
<protein>
    <submittedName>
        <fullName evidence="3">Uncharacterized protein LOC108835885</fullName>
    </submittedName>
</protein>
<dbReference type="InterPro" id="IPR026960">
    <property type="entry name" value="RVT-Znf"/>
</dbReference>
<dbReference type="KEGG" id="rsz:108835885"/>
<name>A0A6J0LWP1_RAPSA</name>
<dbReference type="OrthoDB" id="1109375at2759"/>
<organism evidence="2 3">
    <name type="scientific">Raphanus sativus</name>
    <name type="common">Radish</name>
    <name type="synonym">Raphanus raphanistrum var. sativus</name>
    <dbReference type="NCBI Taxonomy" id="3726"/>
    <lineage>
        <taxon>Eukaryota</taxon>
        <taxon>Viridiplantae</taxon>
        <taxon>Streptophyta</taxon>
        <taxon>Embryophyta</taxon>
        <taxon>Tracheophyta</taxon>
        <taxon>Spermatophyta</taxon>
        <taxon>Magnoliopsida</taxon>
        <taxon>eudicotyledons</taxon>
        <taxon>Gunneridae</taxon>
        <taxon>Pentapetalae</taxon>
        <taxon>rosids</taxon>
        <taxon>malvids</taxon>
        <taxon>Brassicales</taxon>
        <taxon>Brassicaceae</taxon>
        <taxon>Brassiceae</taxon>
        <taxon>Raphanus</taxon>
    </lineage>
</organism>
<dbReference type="Pfam" id="PF13966">
    <property type="entry name" value="zf-RVT"/>
    <property type="match status" value="1"/>
</dbReference>
<reference evidence="3" key="2">
    <citation type="submission" date="2025-08" db="UniProtKB">
        <authorList>
            <consortium name="RefSeq"/>
        </authorList>
    </citation>
    <scope>IDENTIFICATION</scope>
    <source>
        <tissue evidence="3">Leaf</tissue>
    </source>
</reference>
<dbReference type="Proteomes" id="UP000504610">
    <property type="component" value="Chromosome 2"/>
</dbReference>
<sequence length="198" mass="22974">MTSGLQRSATVSEALVNGSWWLSTSRSRNRIITLLKESLPDPLPISQSEEEDEYKWKIGANTPKPSFSSADTWEHLYNTHPEVDWHQSVWFKGAIQKHTFITWLTKLNRLSTKERMHYWNPQVWSFFLSRLHLVPPNLLDDAIGWLKAPTRNKNVNLIAKLAFQATLYGIWKERNTRIHSNVNRPASSIIAEIQLVIE</sequence>
<evidence type="ECO:0000313" key="2">
    <source>
        <dbReference type="Proteomes" id="UP000504610"/>
    </source>
</evidence>
<evidence type="ECO:0000313" key="3">
    <source>
        <dbReference type="RefSeq" id="XP_018464610.2"/>
    </source>
</evidence>
<feature type="domain" description="Reverse transcriptase zinc-binding" evidence="1">
    <location>
        <begin position="67"/>
        <end position="123"/>
    </location>
</feature>
<gene>
    <name evidence="3" type="primary">LOC108835885</name>
</gene>
<proteinExistence type="predicted"/>